<evidence type="ECO:0000313" key="4">
    <source>
        <dbReference type="Proteomes" id="UP000494119"/>
    </source>
</evidence>
<dbReference type="EMBL" id="CADIKL010000060">
    <property type="protein sequence ID" value="CAB3808675.1"/>
    <property type="molecule type" value="Genomic_DNA"/>
</dbReference>
<gene>
    <name evidence="3" type="ORF">LMG28688_06820</name>
</gene>
<feature type="region of interest" description="Disordered" evidence="1">
    <location>
        <begin position="28"/>
        <end position="74"/>
    </location>
</feature>
<feature type="compositionally biased region" description="Polar residues" evidence="1">
    <location>
        <begin position="57"/>
        <end position="74"/>
    </location>
</feature>
<organism evidence="3 4">
    <name type="scientific">Paraburkholderia caffeinitolerans</name>
    <dbReference type="NCBI Taxonomy" id="1723730"/>
    <lineage>
        <taxon>Bacteria</taxon>
        <taxon>Pseudomonadati</taxon>
        <taxon>Pseudomonadota</taxon>
        <taxon>Betaproteobacteria</taxon>
        <taxon>Burkholderiales</taxon>
        <taxon>Burkholderiaceae</taxon>
        <taxon>Paraburkholderia</taxon>
    </lineage>
</organism>
<dbReference type="Proteomes" id="UP000494119">
    <property type="component" value="Unassembled WGS sequence"/>
</dbReference>
<feature type="signal peptide" evidence="2">
    <location>
        <begin position="1"/>
        <end position="27"/>
    </location>
</feature>
<evidence type="ECO:0000256" key="1">
    <source>
        <dbReference type="SAM" id="MobiDB-lite"/>
    </source>
</evidence>
<proteinExistence type="predicted"/>
<feature type="chain" id="PRO_5026669941" evidence="2">
    <location>
        <begin position="28"/>
        <end position="74"/>
    </location>
</feature>
<evidence type="ECO:0000313" key="3">
    <source>
        <dbReference type="EMBL" id="CAB3808675.1"/>
    </source>
</evidence>
<name>A0A6J5H0L9_9BURK</name>
<evidence type="ECO:0000256" key="2">
    <source>
        <dbReference type="SAM" id="SignalP"/>
    </source>
</evidence>
<dbReference type="AlphaFoldDB" id="A0A6J5H0L9"/>
<protein>
    <submittedName>
        <fullName evidence="3">Uncharacterized protein</fullName>
    </submittedName>
</protein>
<accession>A0A6J5H0L9</accession>
<sequence>MILSRAPWRLLLATLVTSSICIGQAHAQVGSPGMKQMQDAQRKAEHKARTSKPTPPSHSSQHKQAGSAVPASSP</sequence>
<reference evidence="3 4" key="1">
    <citation type="submission" date="2020-04" db="EMBL/GenBank/DDBJ databases">
        <authorList>
            <person name="De Canck E."/>
        </authorList>
    </citation>
    <scope>NUCLEOTIDE SEQUENCE [LARGE SCALE GENOMIC DNA]</scope>
    <source>
        <strain evidence="3 4">LMG 28688</strain>
    </source>
</reference>
<keyword evidence="4" id="KW-1185">Reference proteome</keyword>
<keyword evidence="2" id="KW-0732">Signal</keyword>